<dbReference type="CDD" id="cd04722">
    <property type="entry name" value="TIM_phosphate_binding"/>
    <property type="match status" value="1"/>
</dbReference>
<protein>
    <submittedName>
        <fullName evidence="3">Uncharacterized protein F13E9.13, mitochondrial-like isoform X1</fullName>
    </submittedName>
</protein>
<dbReference type="PANTHER" id="PTHR21381">
    <property type="entry name" value="ZGC:162297"/>
    <property type="match status" value="1"/>
</dbReference>
<dbReference type="InterPro" id="IPR005137">
    <property type="entry name" value="BtpA"/>
</dbReference>
<reference evidence="3" key="1">
    <citation type="submission" date="2025-08" db="UniProtKB">
        <authorList>
            <consortium name="RefSeq"/>
        </authorList>
    </citation>
    <scope>IDENTIFICATION</scope>
</reference>
<dbReference type="Proteomes" id="UP000694845">
    <property type="component" value="Unplaced"/>
</dbReference>
<dbReference type="NCBIfam" id="TIGR00259">
    <property type="entry name" value="thylakoid_BtpA"/>
    <property type="match status" value="1"/>
</dbReference>
<dbReference type="GeneID" id="110980075"/>
<dbReference type="InterPro" id="IPR011060">
    <property type="entry name" value="RibuloseP-bd_barrel"/>
</dbReference>
<comment type="similarity">
    <text evidence="1">Belongs to the BtpA family.</text>
</comment>
<evidence type="ECO:0000256" key="1">
    <source>
        <dbReference type="ARBA" id="ARBA00006007"/>
    </source>
</evidence>
<sequence length="311" mass="33589">MSLCVLWEVFPRSVIRGFFLEVTPILVGVKMSRNALSLFSQLFGRTHGVIIGMIHVKALPGSPRYRLPVKDIIRLACEEAEGYRQAGVDAIIIENMHDVPYLQADHLGSEVTASMTAVASKVREVCPSMPCGVQILSGANKEALSVAMVAGLDFIRAEGFVFSHVGDEGFLNSCAGELLRYRKNIGAEEVKIFTDIKKKHCSSHAITADVSIAETASAAEFFGSDGVIVTGSVTGQEASVQEIKDVQASVDIPVLVGSGVTLSNVEQYLGASGLIVGSHFKHNGLWHYHPDFSNVKKFMDKVQNLRGDPAK</sequence>
<dbReference type="PANTHER" id="PTHR21381:SF3">
    <property type="entry name" value="SGC REGION PROTEIN SGCQ-RELATED"/>
    <property type="match status" value="1"/>
</dbReference>
<evidence type="ECO:0000313" key="2">
    <source>
        <dbReference type="Proteomes" id="UP000694845"/>
    </source>
</evidence>
<proteinExistence type="inferred from homology"/>
<evidence type="ECO:0000313" key="3">
    <source>
        <dbReference type="RefSeq" id="XP_022092089.1"/>
    </source>
</evidence>
<keyword evidence="2" id="KW-1185">Reference proteome</keyword>
<name>A0A8B7YFS3_ACAPL</name>
<dbReference type="RefSeq" id="XP_022092089.1">
    <property type="nucleotide sequence ID" value="XM_022236397.1"/>
</dbReference>
<dbReference type="Pfam" id="PF03437">
    <property type="entry name" value="BtpA"/>
    <property type="match status" value="1"/>
</dbReference>
<dbReference type="SUPFAM" id="SSF51366">
    <property type="entry name" value="Ribulose-phoshate binding barrel"/>
    <property type="match status" value="1"/>
</dbReference>
<gene>
    <name evidence="3" type="primary">LOC110980075</name>
</gene>
<dbReference type="PIRSF" id="PIRSF005956">
    <property type="entry name" value="BtpA"/>
    <property type="match status" value="1"/>
</dbReference>
<dbReference type="KEGG" id="aplc:110980075"/>
<organism evidence="2 3">
    <name type="scientific">Acanthaster planci</name>
    <name type="common">Crown-of-thorns starfish</name>
    <dbReference type="NCBI Taxonomy" id="133434"/>
    <lineage>
        <taxon>Eukaryota</taxon>
        <taxon>Metazoa</taxon>
        <taxon>Echinodermata</taxon>
        <taxon>Eleutherozoa</taxon>
        <taxon>Asterozoa</taxon>
        <taxon>Asteroidea</taxon>
        <taxon>Valvatacea</taxon>
        <taxon>Valvatida</taxon>
        <taxon>Acanthasteridae</taxon>
        <taxon>Acanthaster</taxon>
    </lineage>
</organism>
<dbReference type="AlphaFoldDB" id="A0A8B7YFS3"/>
<accession>A0A8B7YFS3</accession>
<dbReference type="OrthoDB" id="10045006at2759"/>